<feature type="transmembrane region" description="Helical" evidence="1">
    <location>
        <begin position="102"/>
        <end position="120"/>
    </location>
</feature>
<feature type="transmembrane region" description="Helical" evidence="1">
    <location>
        <begin position="6"/>
        <end position="26"/>
    </location>
</feature>
<organism evidence="2 3">
    <name type="scientific">Caldibacillus thermoamylovorans</name>
    <dbReference type="NCBI Taxonomy" id="35841"/>
    <lineage>
        <taxon>Bacteria</taxon>
        <taxon>Bacillati</taxon>
        <taxon>Bacillota</taxon>
        <taxon>Bacilli</taxon>
        <taxon>Bacillales</taxon>
        <taxon>Bacillaceae</taxon>
        <taxon>Caldibacillus</taxon>
    </lineage>
</organism>
<sequence length="354" mass="41240">MGIVIIIYLTLLIVITFLGNTIDLFTNNNKAKNAFLFISFLPLLLISALRSPSVGADTENYLYGYNLIKDYFYPDFFNVVRWENGYVILNKLVSFMSNNEQIIIIATSFIILIGIFYFIYKNSLNFTFSIYLFLSLYFYLISFNLIRQFIAISILLMGFHLIEKRKFFKYLIVVVIASTFHQPAILMIGLYFLYNLKLNAKNLTLIIGSAILLLVSFNYIMELIFIVFPGYEYYIGTSYLEGSGLLTTLISGSILFFGVFIKLTYKSDKKFDFLLIIMIVSFLVSALSMYITLFNRLGYYFSIFNIIFIPYAIYLVKDQNVKIIYSSVIYIITFLYFLFRLAGDFQQVIPYSFY</sequence>
<feature type="transmembrane region" description="Helical" evidence="1">
    <location>
        <begin position="243"/>
        <end position="261"/>
    </location>
</feature>
<feature type="transmembrane region" description="Helical" evidence="1">
    <location>
        <begin position="297"/>
        <end position="316"/>
    </location>
</feature>
<name>A0ABD4A2C9_9BACI</name>
<feature type="transmembrane region" description="Helical" evidence="1">
    <location>
        <begin position="205"/>
        <end position="231"/>
    </location>
</feature>
<dbReference type="EMBL" id="JXLU01000143">
    <property type="protein sequence ID" value="KIO70540.1"/>
    <property type="molecule type" value="Genomic_DNA"/>
</dbReference>
<evidence type="ECO:0000313" key="2">
    <source>
        <dbReference type="EMBL" id="KIO70540.1"/>
    </source>
</evidence>
<keyword evidence="1" id="KW-0472">Membrane</keyword>
<keyword evidence="1" id="KW-0812">Transmembrane</keyword>
<dbReference type="Proteomes" id="UP000032076">
    <property type="component" value="Unassembled WGS sequence"/>
</dbReference>
<feature type="transmembrane region" description="Helical" evidence="1">
    <location>
        <begin position="323"/>
        <end position="342"/>
    </location>
</feature>
<feature type="transmembrane region" description="Helical" evidence="1">
    <location>
        <begin position="273"/>
        <end position="291"/>
    </location>
</feature>
<protein>
    <recommendedName>
        <fullName evidence="4">EpsG family protein</fullName>
    </recommendedName>
</protein>
<feature type="transmembrane region" description="Helical" evidence="1">
    <location>
        <begin position="168"/>
        <end position="193"/>
    </location>
</feature>
<comment type="caution">
    <text evidence="2">The sequence shown here is derived from an EMBL/GenBank/DDBJ whole genome shotgun (WGS) entry which is preliminary data.</text>
</comment>
<evidence type="ECO:0000256" key="1">
    <source>
        <dbReference type="SAM" id="Phobius"/>
    </source>
</evidence>
<dbReference type="AlphaFoldDB" id="A0ABD4A2C9"/>
<gene>
    <name evidence="2" type="ORF">B4167_3854</name>
</gene>
<reference evidence="2 3" key="1">
    <citation type="submission" date="2015-01" db="EMBL/GenBank/DDBJ databases">
        <title>Draft Genome Sequences of Four Bacillus thermoamylovorans Strains, Isolated From Food Products.</title>
        <authorList>
            <person name="Krawcyk A.O."/>
            <person name="Berendsen E.M."/>
            <person name="Eijlander R.T."/>
            <person name="de Jong A."/>
            <person name="Wells-Bennik M."/>
            <person name="Kuipers O.P."/>
        </authorList>
    </citation>
    <scope>NUCLEOTIDE SEQUENCE [LARGE SCALE GENOMIC DNA]</scope>
    <source>
        <strain evidence="2 3">B4167</strain>
    </source>
</reference>
<feature type="transmembrane region" description="Helical" evidence="1">
    <location>
        <begin position="33"/>
        <end position="51"/>
    </location>
</feature>
<keyword evidence="1" id="KW-1133">Transmembrane helix</keyword>
<dbReference type="RefSeq" id="WP_041903755.1">
    <property type="nucleotide sequence ID" value="NZ_JXLT01000014.1"/>
</dbReference>
<evidence type="ECO:0008006" key="4">
    <source>
        <dbReference type="Google" id="ProtNLM"/>
    </source>
</evidence>
<dbReference type="Pfam" id="PF14897">
    <property type="entry name" value="EpsG"/>
    <property type="match status" value="1"/>
</dbReference>
<feature type="transmembrane region" description="Helical" evidence="1">
    <location>
        <begin position="132"/>
        <end position="162"/>
    </location>
</feature>
<proteinExistence type="predicted"/>
<dbReference type="InterPro" id="IPR049458">
    <property type="entry name" value="EpsG-like"/>
</dbReference>
<accession>A0ABD4A2C9</accession>
<evidence type="ECO:0000313" key="3">
    <source>
        <dbReference type="Proteomes" id="UP000032076"/>
    </source>
</evidence>